<dbReference type="SUPFAM" id="SSF56784">
    <property type="entry name" value="HAD-like"/>
    <property type="match status" value="1"/>
</dbReference>
<evidence type="ECO:0000256" key="6">
    <source>
        <dbReference type="ARBA" id="ARBA00031828"/>
    </source>
</evidence>
<dbReference type="InterPro" id="IPR041492">
    <property type="entry name" value="HAD_2"/>
</dbReference>
<evidence type="ECO:0000313" key="9">
    <source>
        <dbReference type="Proteomes" id="UP000658258"/>
    </source>
</evidence>
<keyword evidence="4 7" id="KW-0378">Hydrolase</keyword>
<proteinExistence type="inferred from homology"/>
<evidence type="ECO:0000256" key="4">
    <source>
        <dbReference type="ARBA" id="ARBA00022801"/>
    </source>
</evidence>
<reference evidence="9" key="1">
    <citation type="journal article" date="2019" name="Int. J. Syst. Evol. Microbiol.">
        <title>The Global Catalogue of Microorganisms (GCM) 10K type strain sequencing project: providing services to taxonomists for standard genome sequencing and annotation.</title>
        <authorList>
            <consortium name="The Broad Institute Genomics Platform"/>
            <consortium name="The Broad Institute Genome Sequencing Center for Infectious Disease"/>
            <person name="Wu L."/>
            <person name="Ma J."/>
        </authorList>
    </citation>
    <scope>NUCLEOTIDE SEQUENCE [LARGE SCALE GENOMIC DNA]</scope>
    <source>
        <strain evidence="9">CGMCC 1.15111</strain>
    </source>
</reference>
<dbReference type="Gene3D" id="3.40.50.1000">
    <property type="entry name" value="HAD superfamily/HAD-like"/>
    <property type="match status" value="1"/>
</dbReference>
<dbReference type="EC" id="3.1.3.-" evidence="7"/>
<evidence type="ECO:0000256" key="1">
    <source>
        <dbReference type="ARBA" id="ARBA00004496"/>
    </source>
</evidence>
<dbReference type="InterPro" id="IPR023214">
    <property type="entry name" value="HAD_sf"/>
</dbReference>
<evidence type="ECO:0000256" key="2">
    <source>
        <dbReference type="ARBA" id="ARBA00022490"/>
    </source>
</evidence>
<keyword evidence="9" id="KW-1185">Reference proteome</keyword>
<dbReference type="InterPro" id="IPR006543">
    <property type="entry name" value="Histidinol-phos"/>
</dbReference>
<keyword evidence="2 7" id="KW-0963">Cytoplasm</keyword>
<gene>
    <name evidence="8" type="primary">gmhB</name>
    <name evidence="8" type="ORF">GCM10011340_12420</name>
</gene>
<dbReference type="PIRSF" id="PIRSF004682">
    <property type="entry name" value="GmhB"/>
    <property type="match status" value="1"/>
</dbReference>
<dbReference type="NCBIfam" id="TIGR01662">
    <property type="entry name" value="HAD-SF-IIIA"/>
    <property type="match status" value="1"/>
</dbReference>
<comment type="similarity">
    <text evidence="7">Belongs to the gmhB family.</text>
</comment>
<evidence type="ECO:0000256" key="3">
    <source>
        <dbReference type="ARBA" id="ARBA00022723"/>
    </source>
</evidence>
<comment type="subcellular location">
    <subcellularLocation>
        <location evidence="1 7">Cytoplasm</location>
    </subcellularLocation>
</comment>
<dbReference type="InterPro" id="IPR006549">
    <property type="entry name" value="HAD-SF_hydro_IIIA"/>
</dbReference>
<comment type="caution">
    <text evidence="8">The sequence shown here is derived from an EMBL/GenBank/DDBJ whole genome shotgun (WGS) entry which is preliminary data.</text>
</comment>
<keyword evidence="3" id="KW-0479">Metal-binding</keyword>
<dbReference type="Pfam" id="PF13419">
    <property type="entry name" value="HAD_2"/>
    <property type="match status" value="1"/>
</dbReference>
<dbReference type="PANTHER" id="PTHR42891:SF1">
    <property type="entry name" value="D-GLYCERO-BETA-D-MANNO-HEPTOSE-1,7-BISPHOSPHATE 7-PHOSPHATASE"/>
    <property type="match status" value="1"/>
</dbReference>
<keyword evidence="5 7" id="KW-0119">Carbohydrate metabolism</keyword>
<accession>A0ABQ3I5W9</accession>
<dbReference type="EMBL" id="BNAG01000002">
    <property type="protein sequence ID" value="GHE59307.1"/>
    <property type="molecule type" value="Genomic_DNA"/>
</dbReference>
<dbReference type="InterPro" id="IPR036412">
    <property type="entry name" value="HAD-like_sf"/>
</dbReference>
<protein>
    <recommendedName>
        <fullName evidence="6 7">D,D-heptose 1,7-bisphosphate phosphatase</fullName>
        <ecNumber evidence="7">3.1.3.-</ecNumber>
    </recommendedName>
</protein>
<evidence type="ECO:0000256" key="5">
    <source>
        <dbReference type="ARBA" id="ARBA00023277"/>
    </source>
</evidence>
<sequence length="172" mass="18858">MNLAKCVFLDRDGVLNEELGFQITDLKDFRLKQGVGGFLRSLKDAGYLLIVVTNQSGIAKGSYTEAFVYECHAIVQHACGGIMDALYFAPGHESVSKSLLRKPDSLMFEKAIAKFGIDPTQSWMIGDKERDLIPAKKLGIGAIHLTDKQASEYADFKVSDLVEAAAVILNDE</sequence>
<dbReference type="PANTHER" id="PTHR42891">
    <property type="entry name" value="D-GLYCERO-BETA-D-MANNO-HEPTOSE-1,7-BISPHOSPHATE 7-PHOSPHATASE"/>
    <property type="match status" value="1"/>
</dbReference>
<dbReference type="Proteomes" id="UP000658258">
    <property type="component" value="Unassembled WGS sequence"/>
</dbReference>
<dbReference type="RefSeq" id="WP_189629365.1">
    <property type="nucleotide sequence ID" value="NZ_BNAG01000002.1"/>
</dbReference>
<evidence type="ECO:0000313" key="8">
    <source>
        <dbReference type="EMBL" id="GHE59307.1"/>
    </source>
</evidence>
<name>A0ABQ3I5W9_9BACT</name>
<dbReference type="NCBIfam" id="TIGR01656">
    <property type="entry name" value="Histidinol-ppas"/>
    <property type="match status" value="1"/>
</dbReference>
<dbReference type="InterPro" id="IPR004446">
    <property type="entry name" value="Heptose_bisP_phosphatase"/>
</dbReference>
<evidence type="ECO:0000256" key="7">
    <source>
        <dbReference type="PIRNR" id="PIRNR004682"/>
    </source>
</evidence>
<organism evidence="8 9">
    <name type="scientific">Roseivirga thermotolerans</name>
    <dbReference type="NCBI Taxonomy" id="1758176"/>
    <lineage>
        <taxon>Bacteria</taxon>
        <taxon>Pseudomonadati</taxon>
        <taxon>Bacteroidota</taxon>
        <taxon>Cytophagia</taxon>
        <taxon>Cytophagales</taxon>
        <taxon>Roseivirgaceae</taxon>
        <taxon>Roseivirga</taxon>
    </lineage>
</organism>